<dbReference type="EMBL" id="GBRH01232406">
    <property type="protein sequence ID" value="JAD65489.1"/>
    <property type="molecule type" value="Transcribed_RNA"/>
</dbReference>
<reference evidence="1" key="2">
    <citation type="journal article" date="2015" name="Data Brief">
        <title>Shoot transcriptome of the giant reed, Arundo donax.</title>
        <authorList>
            <person name="Barrero R.A."/>
            <person name="Guerrero F.D."/>
            <person name="Moolhuijzen P."/>
            <person name="Goolsby J.A."/>
            <person name="Tidwell J."/>
            <person name="Bellgard S.E."/>
            <person name="Bellgard M.I."/>
        </authorList>
    </citation>
    <scope>NUCLEOTIDE SEQUENCE</scope>
    <source>
        <tissue evidence="1">Shoot tissue taken approximately 20 cm above the soil surface</tissue>
    </source>
</reference>
<name>A0A0A9BNF5_ARUDO</name>
<organism evidence="1">
    <name type="scientific">Arundo donax</name>
    <name type="common">Giant reed</name>
    <name type="synonym">Donax arundinaceus</name>
    <dbReference type="NCBI Taxonomy" id="35708"/>
    <lineage>
        <taxon>Eukaryota</taxon>
        <taxon>Viridiplantae</taxon>
        <taxon>Streptophyta</taxon>
        <taxon>Embryophyta</taxon>
        <taxon>Tracheophyta</taxon>
        <taxon>Spermatophyta</taxon>
        <taxon>Magnoliopsida</taxon>
        <taxon>Liliopsida</taxon>
        <taxon>Poales</taxon>
        <taxon>Poaceae</taxon>
        <taxon>PACMAD clade</taxon>
        <taxon>Arundinoideae</taxon>
        <taxon>Arundineae</taxon>
        <taxon>Arundo</taxon>
    </lineage>
</organism>
<sequence>MLTKTTGFTHFLASTASNLVEFHLHTGTTCQIYSLTEFILSLNVSKCIKEQGSYHLNKYTPK</sequence>
<reference evidence="1" key="1">
    <citation type="submission" date="2014-09" db="EMBL/GenBank/DDBJ databases">
        <authorList>
            <person name="Magalhaes I.L.F."/>
            <person name="Oliveira U."/>
            <person name="Santos F.R."/>
            <person name="Vidigal T.H.D.A."/>
            <person name="Brescovit A.D."/>
            <person name="Santos A.J."/>
        </authorList>
    </citation>
    <scope>NUCLEOTIDE SEQUENCE</scope>
    <source>
        <tissue evidence="1">Shoot tissue taken approximately 20 cm above the soil surface</tissue>
    </source>
</reference>
<dbReference type="AlphaFoldDB" id="A0A0A9BNF5"/>
<protein>
    <submittedName>
        <fullName evidence="1">Uncharacterized protein</fullName>
    </submittedName>
</protein>
<accession>A0A0A9BNF5</accession>
<evidence type="ECO:0000313" key="1">
    <source>
        <dbReference type="EMBL" id="JAD65489.1"/>
    </source>
</evidence>
<proteinExistence type="predicted"/>